<accession>A0ABM9FS55</accession>
<name>A0ABM9FS55_9VIBR</name>
<gene>
    <name evidence="1" type="ORF">VAE063_950514</name>
</gene>
<proteinExistence type="predicted"/>
<evidence type="ECO:0000313" key="2">
    <source>
        <dbReference type="Proteomes" id="UP001152658"/>
    </source>
</evidence>
<protein>
    <submittedName>
        <fullName evidence="1">Uncharacterized protein</fullName>
    </submittedName>
</protein>
<keyword evidence="2" id="KW-1185">Reference proteome</keyword>
<sequence>MSLFIISQVLKLISKEFKYAVKEMVNSSTTRYHNANWVFVGRKTGISYRH</sequence>
<dbReference type="Proteomes" id="UP001152658">
    <property type="component" value="Unassembled WGS sequence"/>
</dbReference>
<organism evidence="1 2">
    <name type="scientific">Vibrio aestuarianus</name>
    <dbReference type="NCBI Taxonomy" id="28171"/>
    <lineage>
        <taxon>Bacteria</taxon>
        <taxon>Pseudomonadati</taxon>
        <taxon>Pseudomonadota</taxon>
        <taxon>Gammaproteobacteria</taxon>
        <taxon>Vibrionales</taxon>
        <taxon>Vibrionaceae</taxon>
        <taxon>Vibrio</taxon>
    </lineage>
</organism>
<comment type="caution">
    <text evidence="1">The sequence shown here is derived from an EMBL/GenBank/DDBJ whole genome shotgun (WGS) entry which is preliminary data.</text>
</comment>
<dbReference type="EMBL" id="CALYLK010000136">
    <property type="protein sequence ID" value="CAH8237310.1"/>
    <property type="molecule type" value="Genomic_DNA"/>
</dbReference>
<reference evidence="1" key="1">
    <citation type="submission" date="2022-06" db="EMBL/GenBank/DDBJ databases">
        <authorList>
            <person name="Goudenege D."/>
            <person name="Le Roux F."/>
        </authorList>
    </citation>
    <scope>NUCLEOTIDE SEQUENCE</scope>
    <source>
        <strain evidence="1">12-063</strain>
    </source>
</reference>
<evidence type="ECO:0000313" key="1">
    <source>
        <dbReference type="EMBL" id="CAH8237310.1"/>
    </source>
</evidence>